<dbReference type="InterPro" id="IPR051599">
    <property type="entry name" value="Cell_Envelope_Assoc"/>
</dbReference>
<dbReference type="AlphaFoldDB" id="A0A9D2SCS5"/>
<feature type="transmembrane region" description="Helical" evidence="1">
    <location>
        <begin position="63"/>
        <end position="87"/>
    </location>
</feature>
<organism evidence="3 4">
    <name type="scientific">Candidatus Eisenbergiella merdigallinarum</name>
    <dbReference type="NCBI Taxonomy" id="2838552"/>
    <lineage>
        <taxon>Bacteria</taxon>
        <taxon>Bacillati</taxon>
        <taxon>Bacillota</taxon>
        <taxon>Clostridia</taxon>
        <taxon>Lachnospirales</taxon>
        <taxon>Lachnospiraceae</taxon>
        <taxon>Eisenbergiella</taxon>
    </lineage>
</organism>
<dbReference type="GO" id="GO:0005886">
    <property type="term" value="C:plasma membrane"/>
    <property type="evidence" value="ECO:0007669"/>
    <property type="project" value="TreeGrafter"/>
</dbReference>
<keyword evidence="1" id="KW-0472">Membrane</keyword>
<keyword evidence="1" id="KW-0812">Transmembrane</keyword>
<feature type="domain" description="DUF218" evidence="2">
    <location>
        <begin position="95"/>
        <end position="234"/>
    </location>
</feature>
<protein>
    <submittedName>
        <fullName evidence="3">YdcF family protein</fullName>
    </submittedName>
</protein>
<dbReference type="GO" id="GO:0043164">
    <property type="term" value="P:Gram-negative-bacterium-type cell wall biogenesis"/>
    <property type="evidence" value="ECO:0007669"/>
    <property type="project" value="TreeGrafter"/>
</dbReference>
<dbReference type="CDD" id="cd06259">
    <property type="entry name" value="YdcF-like"/>
    <property type="match status" value="1"/>
</dbReference>
<dbReference type="PANTHER" id="PTHR30336:SF4">
    <property type="entry name" value="ENVELOPE BIOGENESIS FACTOR ELYC"/>
    <property type="match status" value="1"/>
</dbReference>
<comment type="caution">
    <text evidence="3">The sequence shown here is derived from an EMBL/GenBank/DDBJ whole genome shotgun (WGS) entry which is preliminary data.</text>
</comment>
<dbReference type="Pfam" id="PF02698">
    <property type="entry name" value="DUF218"/>
    <property type="match status" value="1"/>
</dbReference>
<evidence type="ECO:0000313" key="4">
    <source>
        <dbReference type="Proteomes" id="UP000886883"/>
    </source>
</evidence>
<dbReference type="InterPro" id="IPR003848">
    <property type="entry name" value="DUF218"/>
</dbReference>
<reference evidence="3" key="1">
    <citation type="journal article" date="2021" name="PeerJ">
        <title>Extensive microbial diversity within the chicken gut microbiome revealed by metagenomics and culture.</title>
        <authorList>
            <person name="Gilroy R."/>
            <person name="Ravi A."/>
            <person name="Getino M."/>
            <person name="Pursley I."/>
            <person name="Horton D.L."/>
            <person name="Alikhan N.F."/>
            <person name="Baker D."/>
            <person name="Gharbi K."/>
            <person name="Hall N."/>
            <person name="Watson M."/>
            <person name="Adriaenssens E.M."/>
            <person name="Foster-Nyarko E."/>
            <person name="Jarju S."/>
            <person name="Secka A."/>
            <person name="Antonio M."/>
            <person name="Oren A."/>
            <person name="Chaudhuri R.R."/>
            <person name="La Ragione R."/>
            <person name="Hildebrand F."/>
            <person name="Pallen M.J."/>
        </authorList>
    </citation>
    <scope>NUCLEOTIDE SEQUENCE</scope>
    <source>
        <strain evidence="3">USAMLcec3-2134</strain>
    </source>
</reference>
<accession>A0A9D2SCS5</accession>
<keyword evidence="1" id="KW-1133">Transmembrane helix</keyword>
<dbReference type="PANTHER" id="PTHR30336">
    <property type="entry name" value="INNER MEMBRANE PROTEIN, PROBABLE PERMEASE"/>
    <property type="match status" value="1"/>
</dbReference>
<dbReference type="EMBL" id="DWXE01000026">
    <property type="protein sequence ID" value="HJB91250.1"/>
    <property type="molecule type" value="Genomic_DNA"/>
</dbReference>
<gene>
    <name evidence="3" type="ORF">H9763_07265</name>
</gene>
<dbReference type="InterPro" id="IPR014729">
    <property type="entry name" value="Rossmann-like_a/b/a_fold"/>
</dbReference>
<dbReference type="Gene3D" id="3.40.50.620">
    <property type="entry name" value="HUPs"/>
    <property type="match status" value="1"/>
</dbReference>
<feature type="transmembrane region" description="Helical" evidence="1">
    <location>
        <begin position="29"/>
        <end position="51"/>
    </location>
</feature>
<evidence type="ECO:0000256" key="1">
    <source>
        <dbReference type="SAM" id="Phobius"/>
    </source>
</evidence>
<dbReference type="Proteomes" id="UP000886883">
    <property type="component" value="Unassembled WGS sequence"/>
</dbReference>
<name>A0A9D2SCS5_9FIRM</name>
<sequence length="249" mass="26417">MPGLCYCLGAACLAYCFGILKRKAAGTRFFLVWSVLAALFALAGLCLQKGWAALLPGWGKAAAAAFLLLAAVLGLGGTGLMLTGFFARGERGLPWIIVPGAQLKENGPSLALQKRLDAAAAYLRENPETMCVVSGGQGRNESMSEAEGMAVYLISKGICAGRILKEDRSVNTGQNLAFSRRLIPPDIQRVGIVTSNFHVYRSVQLAKSSGFPGAVGICAPSGLFFLPNNMLRELLGIFKDFALGNMKIL</sequence>
<reference evidence="3" key="2">
    <citation type="submission" date="2021-04" db="EMBL/GenBank/DDBJ databases">
        <authorList>
            <person name="Gilroy R."/>
        </authorList>
    </citation>
    <scope>NUCLEOTIDE SEQUENCE</scope>
    <source>
        <strain evidence="3">USAMLcec3-2134</strain>
    </source>
</reference>
<evidence type="ECO:0000313" key="3">
    <source>
        <dbReference type="EMBL" id="HJB91250.1"/>
    </source>
</evidence>
<proteinExistence type="predicted"/>
<evidence type="ECO:0000259" key="2">
    <source>
        <dbReference type="Pfam" id="PF02698"/>
    </source>
</evidence>
<dbReference type="GO" id="GO:0000270">
    <property type="term" value="P:peptidoglycan metabolic process"/>
    <property type="evidence" value="ECO:0007669"/>
    <property type="project" value="TreeGrafter"/>
</dbReference>